<dbReference type="InterPro" id="IPR029063">
    <property type="entry name" value="SAM-dependent_MTases_sf"/>
</dbReference>
<name>A0A371J7A2_9FIRM</name>
<keyword evidence="2" id="KW-0808">Transferase</keyword>
<evidence type="ECO:0000259" key="1">
    <source>
        <dbReference type="Pfam" id="PF08241"/>
    </source>
</evidence>
<reference evidence="2 3" key="1">
    <citation type="journal article" date="2017" name="Genome Announc.">
        <title>Draft Genome Sequence of Romboutsia weinsteinii sp. nov. Strain CCRI-19649(T) Isolated from Surface Water.</title>
        <authorList>
            <person name="Maheux A.F."/>
            <person name="Boudreau D.K."/>
            <person name="Berube E."/>
            <person name="Boissinot M."/>
            <person name="Cantin P."/>
            <person name="Raymond F."/>
            <person name="Corbeil J."/>
            <person name="Omar R.F."/>
            <person name="Bergeron M.G."/>
        </authorList>
    </citation>
    <scope>NUCLEOTIDE SEQUENCE [LARGE SCALE GENOMIC DNA]</scope>
    <source>
        <strain evidence="2 3">CCRI-19649</strain>
    </source>
</reference>
<gene>
    <name evidence="2" type="ORF">CHL78_005185</name>
</gene>
<proteinExistence type="predicted"/>
<organism evidence="2 3">
    <name type="scientific">Romboutsia weinsteinii</name>
    <dbReference type="NCBI Taxonomy" id="2020949"/>
    <lineage>
        <taxon>Bacteria</taxon>
        <taxon>Bacillati</taxon>
        <taxon>Bacillota</taxon>
        <taxon>Clostridia</taxon>
        <taxon>Peptostreptococcales</taxon>
        <taxon>Peptostreptococcaceae</taxon>
        <taxon>Romboutsia</taxon>
    </lineage>
</organism>
<dbReference type="InterPro" id="IPR013216">
    <property type="entry name" value="Methyltransf_11"/>
</dbReference>
<dbReference type="OrthoDB" id="9772751at2"/>
<dbReference type="EMBL" id="NOJY02000006">
    <property type="protein sequence ID" value="RDY28583.1"/>
    <property type="molecule type" value="Genomic_DNA"/>
</dbReference>
<dbReference type="AlphaFoldDB" id="A0A371J7A2"/>
<feature type="domain" description="Methyltransferase type 11" evidence="1">
    <location>
        <begin position="59"/>
        <end position="116"/>
    </location>
</feature>
<keyword evidence="3" id="KW-1185">Reference proteome</keyword>
<dbReference type="Gene3D" id="3.40.50.150">
    <property type="entry name" value="Vaccinia Virus protein VP39"/>
    <property type="match status" value="1"/>
</dbReference>
<comment type="caution">
    <text evidence="2">The sequence shown here is derived from an EMBL/GenBank/DDBJ whole genome shotgun (WGS) entry which is preliminary data.</text>
</comment>
<sequence length="207" mass="24273">MHISSYQKMYKFMSDYLINRMNEELKVVDIGSQDVQNYYGTYKPMMVNTKWEYIGCDMVAGKNVDVVLEDVYDWKELESNFADVVISGQAFEHIEYFWVTIMEISRILKEDGLCCIIAPSSGPEHRYPVDCWRYYPDGFRALAKFAGLKVLEVYTEWEEHDYPDGGGMYKDSVLICQKAKLKESEKIKLDKKIELVKTLVRDYEINI</sequence>
<dbReference type="Pfam" id="PF08241">
    <property type="entry name" value="Methyltransf_11"/>
    <property type="match status" value="1"/>
</dbReference>
<evidence type="ECO:0000313" key="3">
    <source>
        <dbReference type="Proteomes" id="UP000215694"/>
    </source>
</evidence>
<evidence type="ECO:0000313" key="2">
    <source>
        <dbReference type="EMBL" id="RDY28583.1"/>
    </source>
</evidence>
<dbReference type="Proteomes" id="UP000215694">
    <property type="component" value="Unassembled WGS sequence"/>
</dbReference>
<dbReference type="SUPFAM" id="SSF53335">
    <property type="entry name" value="S-adenosyl-L-methionine-dependent methyltransferases"/>
    <property type="match status" value="1"/>
</dbReference>
<accession>A0A371J7A2</accession>
<dbReference type="GO" id="GO:0032259">
    <property type="term" value="P:methylation"/>
    <property type="evidence" value="ECO:0007669"/>
    <property type="project" value="UniProtKB-KW"/>
</dbReference>
<keyword evidence="2" id="KW-0489">Methyltransferase</keyword>
<dbReference type="RefSeq" id="WP_094366255.1">
    <property type="nucleotide sequence ID" value="NZ_NOJY02000006.1"/>
</dbReference>
<dbReference type="GO" id="GO:0008757">
    <property type="term" value="F:S-adenosylmethionine-dependent methyltransferase activity"/>
    <property type="evidence" value="ECO:0007669"/>
    <property type="project" value="InterPro"/>
</dbReference>
<protein>
    <submittedName>
        <fullName evidence="2">Methyltransferase domain-containing protein</fullName>
    </submittedName>
</protein>